<accession>A0A9Q1MU93</accession>
<dbReference type="OrthoDB" id="1911783at2759"/>
<evidence type="ECO:0000256" key="2">
    <source>
        <dbReference type="ARBA" id="ARBA00022737"/>
    </source>
</evidence>
<evidence type="ECO:0000313" key="5">
    <source>
        <dbReference type="Proteomes" id="UP001152561"/>
    </source>
</evidence>
<name>A0A9Q1MU93_9SOLA</name>
<dbReference type="NCBIfam" id="TIGR00756">
    <property type="entry name" value="PPR"/>
    <property type="match status" value="1"/>
</dbReference>
<evidence type="ECO:0008006" key="6">
    <source>
        <dbReference type="Google" id="ProtNLM"/>
    </source>
</evidence>
<organism evidence="4 5">
    <name type="scientific">Anisodus acutangulus</name>
    <dbReference type="NCBI Taxonomy" id="402998"/>
    <lineage>
        <taxon>Eukaryota</taxon>
        <taxon>Viridiplantae</taxon>
        <taxon>Streptophyta</taxon>
        <taxon>Embryophyta</taxon>
        <taxon>Tracheophyta</taxon>
        <taxon>Spermatophyta</taxon>
        <taxon>Magnoliopsida</taxon>
        <taxon>eudicotyledons</taxon>
        <taxon>Gunneridae</taxon>
        <taxon>Pentapetalae</taxon>
        <taxon>asterids</taxon>
        <taxon>lamiids</taxon>
        <taxon>Solanales</taxon>
        <taxon>Solanaceae</taxon>
        <taxon>Solanoideae</taxon>
        <taxon>Hyoscyameae</taxon>
        <taxon>Anisodus</taxon>
    </lineage>
</organism>
<dbReference type="PROSITE" id="PS51375">
    <property type="entry name" value="PPR"/>
    <property type="match status" value="1"/>
</dbReference>
<dbReference type="PANTHER" id="PTHR47939:SF1">
    <property type="entry name" value="OS04G0684500 PROTEIN"/>
    <property type="match status" value="1"/>
</dbReference>
<dbReference type="Gene3D" id="1.25.40.10">
    <property type="entry name" value="Tetratricopeptide repeat domain"/>
    <property type="match status" value="1"/>
</dbReference>
<gene>
    <name evidence="4" type="ORF">K7X08_008317</name>
</gene>
<dbReference type="AlphaFoldDB" id="A0A9Q1MU93"/>
<dbReference type="InterPro" id="IPR050667">
    <property type="entry name" value="PPR-containing_protein"/>
</dbReference>
<dbReference type="InterPro" id="IPR002885">
    <property type="entry name" value="PPR_rpt"/>
</dbReference>
<dbReference type="Proteomes" id="UP001152561">
    <property type="component" value="Unassembled WGS sequence"/>
</dbReference>
<keyword evidence="2" id="KW-0677">Repeat</keyword>
<dbReference type="Pfam" id="PF13041">
    <property type="entry name" value="PPR_2"/>
    <property type="match status" value="1"/>
</dbReference>
<protein>
    <recommendedName>
        <fullName evidence="6">Pentatricopeptide repeat-containing protein</fullName>
    </recommendedName>
</protein>
<comment type="caution">
    <text evidence="4">The sequence shown here is derived from an EMBL/GenBank/DDBJ whole genome shotgun (WGS) entry which is preliminary data.</text>
</comment>
<evidence type="ECO:0000256" key="3">
    <source>
        <dbReference type="PROSITE-ProRule" id="PRU00708"/>
    </source>
</evidence>
<sequence length="378" mass="42434">MKLSFNVPDTGCERCAKSGGTCGFDVETEMTQCICSITSNSTRDCGVKGETYDRCSYFKHYKHCEARMLEESIKAVVEVKRYEQIPDILSSSEGSHHNRNPFSFLSTFPENKRVQIVDEILQSFTPIRPRSRPRIAYSSLLSYSLQSSNPLPLALAILQRTLRSGCLPVPQTHLLLSTAWLERRSKSHSVSSILLEMQDVGYTPDCGTCNYLISSLCKVDQIDEAVNVLKGMVCAGCIPDLDSYGSLIENLSELRMTSAIIETLNEMVVTYGLSPRKETLVKALAAIRANKDIRRAIEVIEFLTNEGVHVGFECYELVLESCLENRQFILAGKFVIEMTKRGFIPYIRARQKVVEGLANIGEWELANAVRQRFAELKS</sequence>
<comment type="similarity">
    <text evidence="1">Belongs to the PPR family. P subfamily.</text>
</comment>
<dbReference type="EMBL" id="JAJAGQ010000004">
    <property type="protein sequence ID" value="KAJ8565741.1"/>
    <property type="molecule type" value="Genomic_DNA"/>
</dbReference>
<proteinExistence type="inferred from homology"/>
<dbReference type="InterPro" id="IPR011990">
    <property type="entry name" value="TPR-like_helical_dom_sf"/>
</dbReference>
<dbReference type="PANTHER" id="PTHR47939">
    <property type="entry name" value="MEMBRANE-ASSOCIATED SALT-INDUCIBLE PROTEIN-LIKE"/>
    <property type="match status" value="1"/>
</dbReference>
<feature type="repeat" description="PPR" evidence="3">
    <location>
        <begin position="205"/>
        <end position="239"/>
    </location>
</feature>
<evidence type="ECO:0000313" key="4">
    <source>
        <dbReference type="EMBL" id="KAJ8565741.1"/>
    </source>
</evidence>
<reference evidence="5" key="1">
    <citation type="journal article" date="2023" name="Proc. Natl. Acad. Sci. U.S.A.">
        <title>Genomic and structural basis for evolution of tropane alkaloid biosynthesis.</title>
        <authorList>
            <person name="Wanga Y.-J."/>
            <person name="Taina T."/>
            <person name="Yua J.-Y."/>
            <person name="Lia J."/>
            <person name="Xua B."/>
            <person name="Chenc J."/>
            <person name="D'Auriad J.C."/>
            <person name="Huanga J.-P."/>
            <person name="Huanga S.-X."/>
        </authorList>
    </citation>
    <scope>NUCLEOTIDE SEQUENCE [LARGE SCALE GENOMIC DNA]</scope>
    <source>
        <strain evidence="5">cv. KIB-2019</strain>
    </source>
</reference>
<keyword evidence="5" id="KW-1185">Reference proteome</keyword>
<evidence type="ECO:0000256" key="1">
    <source>
        <dbReference type="ARBA" id="ARBA00007626"/>
    </source>
</evidence>